<dbReference type="RefSeq" id="XP_040968061.1">
    <property type="nucleotide sequence ID" value="XM_041112127.1"/>
</dbReference>
<sequence>MKGSRLHQIDVNNAFLNRELTKDIFMDQPPGFEVLGVDGQKLVCKLNKALYGLRQAPRAWFHTLMQFLIDKLGFSASKADPSLFLRTSSTGQVYLMAYVYDIVLTGSSNAEIDSVVQQLQDRFALKDMGRLIFFLGIEVKYTPQGLLLSQRKYIQELLHKTGMTDAAATPTPMVGTLKLVASDDSQPFAYGYLYRSTVGMLQYLCITRPDLSFCVNKLSQYMNSPSDTHWRGVKRVLRYLSGTMEHGLLLSDGSFQLVGYSDADWASSVEDRRSTTGYVIYLGANPIAWCSKKQAVVSKSYSEAKYCSLANCVSELLWVKQLLEELGLVLQQTSVITPPLLQCQQIQPIMHVSNMFKLTTILFVKKFRMVLSRLTSFHQLIRLQTCLQSLSRCLRIFDVHLKLQLKKIKSLQD</sequence>
<dbReference type="PANTHER" id="PTHR11439">
    <property type="entry name" value="GAG-POL-RELATED RETROTRANSPOSON"/>
    <property type="match status" value="1"/>
</dbReference>
<proteinExistence type="predicted"/>
<evidence type="ECO:0000259" key="1">
    <source>
        <dbReference type="Pfam" id="PF07727"/>
    </source>
</evidence>
<dbReference type="Proteomes" id="UP000818029">
    <property type="component" value="Chromosome A05"/>
</dbReference>
<evidence type="ECO:0000313" key="5">
    <source>
        <dbReference type="RefSeq" id="XP_040968061.1"/>
    </source>
</evidence>
<feature type="domain" description="Reverse transcriptase Ty1/copia-type" evidence="1">
    <location>
        <begin position="5"/>
        <end position="174"/>
    </location>
</feature>
<dbReference type="RefSeq" id="XP_040968062.1">
    <property type="nucleotide sequence ID" value="XM_041112128.1"/>
</dbReference>
<evidence type="ECO:0000313" key="2">
    <source>
        <dbReference type="Proteomes" id="UP000818029"/>
    </source>
</evidence>
<dbReference type="RefSeq" id="XP_040968059.1">
    <property type="nucleotide sequence ID" value="XM_041112125.1"/>
</dbReference>
<evidence type="ECO:0000313" key="4">
    <source>
        <dbReference type="RefSeq" id="XP_040968060.1"/>
    </source>
</evidence>
<dbReference type="Pfam" id="PF07727">
    <property type="entry name" value="RVT_2"/>
    <property type="match status" value="1"/>
</dbReference>
<evidence type="ECO:0000313" key="3">
    <source>
        <dbReference type="RefSeq" id="XP_040968059.1"/>
    </source>
</evidence>
<keyword evidence="2" id="KW-1185">Reference proteome</keyword>
<name>A0ABM3BLX9_GOSHI</name>
<dbReference type="InterPro" id="IPR013103">
    <property type="entry name" value="RVT_2"/>
</dbReference>
<dbReference type="InterPro" id="IPR043502">
    <property type="entry name" value="DNA/RNA_pol_sf"/>
</dbReference>
<reference evidence="3 4" key="2">
    <citation type="submission" date="2025-05" db="UniProtKB">
        <authorList>
            <consortium name="RefSeq"/>
        </authorList>
    </citation>
    <scope>IDENTIFICATION</scope>
</reference>
<dbReference type="PANTHER" id="PTHR11439:SF467">
    <property type="entry name" value="INTEGRASE CATALYTIC DOMAIN-CONTAINING PROTEIN"/>
    <property type="match status" value="1"/>
</dbReference>
<dbReference type="RefSeq" id="XP_040968060.1">
    <property type="nucleotide sequence ID" value="XM_041112126.1"/>
</dbReference>
<reference evidence="2" key="1">
    <citation type="journal article" date="2020" name="Nat. Genet.">
        <title>Genomic diversifications of five Gossypium allopolyploid species and their impact on cotton improvement.</title>
        <authorList>
            <person name="Chen Z.J."/>
            <person name="Sreedasyam A."/>
            <person name="Ando A."/>
            <person name="Song Q."/>
            <person name="De Santiago L.M."/>
            <person name="Hulse-Kemp A.M."/>
            <person name="Ding M."/>
            <person name="Ye W."/>
            <person name="Kirkbride R.C."/>
            <person name="Jenkins J."/>
            <person name="Plott C."/>
            <person name="Lovell J."/>
            <person name="Lin Y.M."/>
            <person name="Vaughn R."/>
            <person name="Liu B."/>
            <person name="Simpson S."/>
            <person name="Scheffler B.E."/>
            <person name="Wen L."/>
            <person name="Saski C.A."/>
            <person name="Grover C.E."/>
            <person name="Hu G."/>
            <person name="Conover J.L."/>
            <person name="Carlson J.W."/>
            <person name="Shu S."/>
            <person name="Boston L.B."/>
            <person name="Williams M."/>
            <person name="Peterson D.G."/>
            <person name="McGee K."/>
            <person name="Jones D.C."/>
            <person name="Wendel J.F."/>
            <person name="Stelly D.M."/>
            <person name="Grimwood J."/>
            <person name="Schmutz J."/>
        </authorList>
    </citation>
    <scope>NUCLEOTIDE SEQUENCE [LARGE SCALE GENOMIC DNA]</scope>
    <source>
        <strain evidence="2">cv. TM-1</strain>
    </source>
</reference>
<accession>A0ABM3BLX9</accession>
<protein>
    <submittedName>
        <fullName evidence="3 4">Uncharacterized mitochondrial protein AtMg00810</fullName>
    </submittedName>
</protein>
<dbReference type="GeneID" id="121229018"/>
<gene>
    <name evidence="3 4 5 6" type="primary">LOC121229018</name>
</gene>
<organism evidence="2 4">
    <name type="scientific">Gossypium hirsutum</name>
    <name type="common">Upland cotton</name>
    <name type="synonym">Gossypium mexicanum</name>
    <dbReference type="NCBI Taxonomy" id="3635"/>
    <lineage>
        <taxon>Eukaryota</taxon>
        <taxon>Viridiplantae</taxon>
        <taxon>Streptophyta</taxon>
        <taxon>Embryophyta</taxon>
        <taxon>Tracheophyta</taxon>
        <taxon>Spermatophyta</taxon>
        <taxon>Magnoliopsida</taxon>
        <taxon>eudicotyledons</taxon>
        <taxon>Gunneridae</taxon>
        <taxon>Pentapetalae</taxon>
        <taxon>rosids</taxon>
        <taxon>malvids</taxon>
        <taxon>Malvales</taxon>
        <taxon>Malvaceae</taxon>
        <taxon>Malvoideae</taxon>
        <taxon>Gossypium</taxon>
    </lineage>
</organism>
<evidence type="ECO:0000313" key="6">
    <source>
        <dbReference type="RefSeq" id="XP_040968062.1"/>
    </source>
</evidence>
<dbReference type="SUPFAM" id="SSF56672">
    <property type="entry name" value="DNA/RNA polymerases"/>
    <property type="match status" value="1"/>
</dbReference>
<dbReference type="CDD" id="cd09272">
    <property type="entry name" value="RNase_HI_RT_Ty1"/>
    <property type="match status" value="1"/>
</dbReference>